<reference evidence="1 2" key="1">
    <citation type="submission" date="2016-06" db="EMBL/GenBank/DDBJ databases">
        <title>Complete genome sequence of Streptomyces griseochromogenes ATCC 14511, the Blasticidin S producer.</title>
        <authorList>
            <person name="Wu L."/>
        </authorList>
    </citation>
    <scope>NUCLEOTIDE SEQUENCE [LARGE SCALE GENOMIC DNA]</scope>
    <source>
        <strain evidence="1 2">ATCC 14511</strain>
    </source>
</reference>
<evidence type="ECO:0000313" key="1">
    <source>
        <dbReference type="EMBL" id="ANP53240.1"/>
    </source>
</evidence>
<dbReference type="Proteomes" id="UP000092659">
    <property type="component" value="Chromosome"/>
</dbReference>
<name>A0A1B1B350_9ACTN</name>
<protein>
    <submittedName>
        <fullName evidence="1">Uncharacterized protein</fullName>
    </submittedName>
</protein>
<proteinExistence type="predicted"/>
<dbReference type="EMBL" id="CP016279">
    <property type="protein sequence ID" value="ANP53240.1"/>
    <property type="molecule type" value="Genomic_DNA"/>
</dbReference>
<dbReference type="KEGG" id="sgs:AVL59_30225"/>
<evidence type="ECO:0000313" key="2">
    <source>
        <dbReference type="Proteomes" id="UP000092659"/>
    </source>
</evidence>
<sequence>MLFAIDAMAGTLEPARAVLWCTMGLPLILVLVPPRVVAGPGWIKSRWLVRERTVRTDPLVSVCWTRGGAQRVVLRDTDGGRVEVDPDVSPPIPLCGFW</sequence>
<gene>
    <name evidence="1" type="ORF">AVL59_30225</name>
</gene>
<accession>A0A1B1B350</accession>
<organism evidence="1 2">
    <name type="scientific">Streptomyces griseochromogenes</name>
    <dbReference type="NCBI Taxonomy" id="68214"/>
    <lineage>
        <taxon>Bacteria</taxon>
        <taxon>Bacillati</taxon>
        <taxon>Actinomycetota</taxon>
        <taxon>Actinomycetes</taxon>
        <taxon>Kitasatosporales</taxon>
        <taxon>Streptomycetaceae</taxon>
        <taxon>Streptomyces</taxon>
    </lineage>
</organism>
<dbReference type="AlphaFoldDB" id="A0A1B1B350"/>